<organism evidence="1 2">
    <name type="scientific">Austrofundulus limnaeus</name>
    <name type="common">Annual killifish</name>
    <dbReference type="NCBI Taxonomy" id="52670"/>
    <lineage>
        <taxon>Eukaryota</taxon>
        <taxon>Metazoa</taxon>
        <taxon>Chordata</taxon>
        <taxon>Craniata</taxon>
        <taxon>Vertebrata</taxon>
        <taxon>Euteleostomi</taxon>
        <taxon>Actinopterygii</taxon>
        <taxon>Neopterygii</taxon>
        <taxon>Teleostei</taxon>
        <taxon>Neoteleostei</taxon>
        <taxon>Acanthomorphata</taxon>
        <taxon>Ovalentaria</taxon>
        <taxon>Atherinomorphae</taxon>
        <taxon>Cyprinodontiformes</taxon>
        <taxon>Rivulidae</taxon>
        <taxon>Austrofundulus</taxon>
    </lineage>
</organism>
<sequence length="370" mass="41290">MEAFICGTCRIDTLPRITLIVQWDRDGVIPKGCGCSWDGNKLNWCSACSHLSCSGTLVQAAEAFGWQGRRLFYPLRYVSPDETTEAIASSVGLGPFLYPALSCDPSAPPLDPVTETGTGKEAKNKGKAENLRCDLLNETIDKAWPFQADGVRAGKPLVGLQEHPVVFRVFREPLTMAIRPDERSDDAKETALKGGWEGPWELTTWASLIKEVIENQFIPLTDLPAIPREERVRASDLYYYTTNIDAWCPRGTRPKQKAAIYTVTSEAWNRQGILQIPGTVAQRTRTPIRPDSTCKVRIAVQMVIVPLKGVYSIGATITVLARRREEFSAHEAHAPLPKVPEPPTRRHSISLLKTLTRMPSRLRRTESERK</sequence>
<dbReference type="InParanoid" id="A0A2I4DBN5"/>
<dbReference type="RefSeq" id="XP_013889643.1">
    <property type="nucleotide sequence ID" value="XM_014034189.1"/>
</dbReference>
<protein>
    <submittedName>
        <fullName evidence="2">Uncharacterized protein LOC106536852</fullName>
    </submittedName>
</protein>
<keyword evidence="1" id="KW-1185">Reference proteome</keyword>
<dbReference type="Proteomes" id="UP000192220">
    <property type="component" value="Unplaced"/>
</dbReference>
<evidence type="ECO:0000313" key="2">
    <source>
        <dbReference type="RefSeq" id="XP_013889643.1"/>
    </source>
</evidence>
<name>A0A2I4DBN5_AUSLI</name>
<accession>A0A2I4DBN5</accession>
<gene>
    <name evidence="2" type="primary">LOC106536852</name>
</gene>
<reference evidence="2" key="1">
    <citation type="submission" date="2025-08" db="UniProtKB">
        <authorList>
            <consortium name="RefSeq"/>
        </authorList>
    </citation>
    <scope>IDENTIFICATION</scope>
</reference>
<proteinExistence type="predicted"/>
<dbReference type="KEGG" id="alim:106536852"/>
<dbReference type="AlphaFoldDB" id="A0A2I4DBN5"/>
<dbReference type="GeneID" id="106536852"/>
<evidence type="ECO:0000313" key="1">
    <source>
        <dbReference type="Proteomes" id="UP000192220"/>
    </source>
</evidence>